<keyword evidence="4" id="KW-1185">Reference proteome</keyword>
<dbReference type="PANTHER" id="PTHR39600">
    <property type="entry name" value="PEPTIDASE INHIBITOR I78 FAMILY PROTEIN"/>
    <property type="match status" value="1"/>
</dbReference>
<gene>
    <name evidence="3" type="ORF">ABU614_05590</name>
    <name evidence="2" type="ORF">V2J18_21750</name>
</gene>
<dbReference type="PANTHER" id="PTHR39600:SF1">
    <property type="entry name" value="PEPTIDASE INHIBITOR I78 FAMILY PROTEIN"/>
    <property type="match status" value="1"/>
</dbReference>
<accession>A0AAU8MZL7</accession>
<evidence type="ECO:0000313" key="4">
    <source>
        <dbReference type="Proteomes" id="UP001387215"/>
    </source>
</evidence>
<name>A0AAU8MZL7_9GAMM</name>
<dbReference type="EMBL" id="CP159925">
    <property type="protein sequence ID" value="XCO76263.1"/>
    <property type="molecule type" value="Genomic_DNA"/>
</dbReference>
<keyword evidence="1" id="KW-0732">Signal</keyword>
<feature type="signal peptide" evidence="1">
    <location>
        <begin position="1"/>
        <end position="24"/>
    </location>
</feature>
<dbReference type="AlphaFoldDB" id="A0AAU8MZL7"/>
<evidence type="ECO:0000313" key="3">
    <source>
        <dbReference type="EMBL" id="XCO76263.1"/>
    </source>
</evidence>
<reference evidence="2 4" key="1">
    <citation type="submission" date="2024-02" db="EMBL/GenBank/DDBJ databases">
        <title>Lysobacter Genome Sequencing and Mining.</title>
        <authorList>
            <person name="Bierman J."/>
            <person name="Walker M.C."/>
        </authorList>
    </citation>
    <scope>NUCLEOTIDE SEQUENCE [LARGE SCALE GENOMIC DNA]</scope>
    <source>
        <strain evidence="2 4">PB6250</strain>
    </source>
</reference>
<dbReference type="EMBL" id="JBANDL010000002">
    <property type="protein sequence ID" value="MEI2457284.1"/>
    <property type="molecule type" value="Genomic_DNA"/>
</dbReference>
<dbReference type="InterPro" id="IPR021719">
    <property type="entry name" value="Prot_inh_I78"/>
</dbReference>
<evidence type="ECO:0000313" key="2">
    <source>
        <dbReference type="EMBL" id="MEI2457284.1"/>
    </source>
</evidence>
<sequence>MSSFARLRVLLPAAAMSLLLAACATPIPPTDVGGGPGICKPEAARWAIGRSPSADVVERARVESGSRSVRVLEPGTAATMDYREDRLNIDVNERGAITGLRCG</sequence>
<protein>
    <submittedName>
        <fullName evidence="3">I78 family peptidase inhibitor</fullName>
    </submittedName>
</protein>
<evidence type="ECO:0000256" key="1">
    <source>
        <dbReference type="SAM" id="SignalP"/>
    </source>
</evidence>
<dbReference type="Proteomes" id="UP001387215">
    <property type="component" value="Unassembled WGS sequence"/>
</dbReference>
<reference evidence="3" key="2">
    <citation type="submission" date="2024-06" db="EMBL/GenBank/DDBJ databases">
        <authorList>
            <person name="Li S."/>
        </authorList>
    </citation>
    <scope>NUCLEOTIDE SEQUENCE</scope>
    <source>
        <strain evidence="3">SR10</strain>
    </source>
</reference>
<dbReference type="Gene3D" id="3.30.10.10">
    <property type="entry name" value="Trypsin Inhibitor V, subunit A"/>
    <property type="match status" value="1"/>
</dbReference>
<dbReference type="RefSeq" id="WP_064748534.1">
    <property type="nucleotide sequence ID" value="NZ_CP159925.1"/>
</dbReference>
<feature type="chain" id="PRO_5043347328" evidence="1">
    <location>
        <begin position="25"/>
        <end position="103"/>
    </location>
</feature>
<dbReference type="Pfam" id="PF11720">
    <property type="entry name" value="Inhibitor_I78"/>
    <property type="match status" value="1"/>
</dbReference>
<organism evidence="3">
    <name type="scientific">Lysobacter firmicutimachus</name>
    <dbReference type="NCBI Taxonomy" id="1792846"/>
    <lineage>
        <taxon>Bacteria</taxon>
        <taxon>Pseudomonadati</taxon>
        <taxon>Pseudomonadota</taxon>
        <taxon>Gammaproteobacteria</taxon>
        <taxon>Lysobacterales</taxon>
        <taxon>Lysobacteraceae</taxon>
        <taxon>Lysobacter</taxon>
    </lineage>
</organism>
<dbReference type="PROSITE" id="PS51257">
    <property type="entry name" value="PROKAR_LIPOPROTEIN"/>
    <property type="match status" value="1"/>
</dbReference>
<proteinExistence type="predicted"/>